<protein>
    <submittedName>
        <fullName evidence="1">Uncharacterized protein</fullName>
    </submittedName>
</protein>
<proteinExistence type="predicted"/>
<name>A0A0B1R0L0_9GAMM</name>
<comment type="caution">
    <text evidence="1">The sequence shown here is derived from an EMBL/GenBank/DDBJ whole genome shotgun (WGS) entry which is preliminary data.</text>
</comment>
<reference evidence="1 2" key="1">
    <citation type="submission" date="2014-11" db="EMBL/GenBank/DDBJ databases">
        <title>Genome sequencing of Pantoea rodasii ND03.</title>
        <authorList>
            <person name="Muhamad Yunos N.Y."/>
            <person name="Chan K.-G."/>
        </authorList>
    </citation>
    <scope>NUCLEOTIDE SEQUENCE [LARGE SCALE GENOMIC DNA]</scope>
    <source>
        <strain evidence="1 2">ND03</strain>
    </source>
</reference>
<accession>A0A0B1R0L0</accession>
<feature type="non-terminal residue" evidence="1">
    <location>
        <position position="1"/>
    </location>
</feature>
<dbReference type="RefSeq" id="WP_039337107.1">
    <property type="nucleotide sequence ID" value="NZ_JTJJ01000154.1"/>
</dbReference>
<organism evidence="1 2">
    <name type="scientific">Pantoea rodasii</name>
    <dbReference type="NCBI Taxonomy" id="1076549"/>
    <lineage>
        <taxon>Bacteria</taxon>
        <taxon>Pseudomonadati</taxon>
        <taxon>Pseudomonadota</taxon>
        <taxon>Gammaproteobacteria</taxon>
        <taxon>Enterobacterales</taxon>
        <taxon>Erwiniaceae</taxon>
        <taxon>Pantoea</taxon>
    </lineage>
</organism>
<sequence>VASGDKTSERLSANAARLILFLLFSNIPAPFSPKTQRPVIAMYNLTLIVEYTNKKRHLPQCANAVYRLNGTLFFNQIQR</sequence>
<dbReference type="Proteomes" id="UP000030853">
    <property type="component" value="Unassembled WGS sequence"/>
</dbReference>
<dbReference type="AlphaFoldDB" id="A0A0B1R0L0"/>
<gene>
    <name evidence="1" type="ORF">QU24_25895</name>
</gene>
<evidence type="ECO:0000313" key="1">
    <source>
        <dbReference type="EMBL" id="KHJ65191.1"/>
    </source>
</evidence>
<evidence type="ECO:0000313" key="2">
    <source>
        <dbReference type="Proteomes" id="UP000030853"/>
    </source>
</evidence>
<dbReference type="EMBL" id="JTJJ01000154">
    <property type="protein sequence ID" value="KHJ65191.1"/>
    <property type="molecule type" value="Genomic_DNA"/>
</dbReference>